<dbReference type="GO" id="GO:0009279">
    <property type="term" value="C:cell outer membrane"/>
    <property type="evidence" value="ECO:0007669"/>
    <property type="project" value="UniProtKB-SubCell"/>
</dbReference>
<comment type="subcellular location">
    <subcellularLocation>
        <location evidence="1">Cell outer membrane</location>
    </subcellularLocation>
</comment>
<dbReference type="InterPro" id="IPR050330">
    <property type="entry name" value="Bact_OuterMem_StrucFunc"/>
</dbReference>
<dbReference type="Gene3D" id="3.30.1330.60">
    <property type="entry name" value="OmpA-like domain"/>
    <property type="match status" value="1"/>
</dbReference>
<dbReference type="PANTHER" id="PTHR30329:SF21">
    <property type="entry name" value="LIPOPROTEIN YIAD-RELATED"/>
    <property type="match status" value="1"/>
</dbReference>
<feature type="domain" description="OmpA-like" evidence="6">
    <location>
        <begin position="119"/>
        <end position="236"/>
    </location>
</feature>
<evidence type="ECO:0000256" key="1">
    <source>
        <dbReference type="ARBA" id="ARBA00004442"/>
    </source>
</evidence>
<dbReference type="RefSeq" id="WP_141518910.1">
    <property type="nucleotide sequence ID" value="NZ_VICE01000105.1"/>
</dbReference>
<dbReference type="PRINTS" id="PR01023">
    <property type="entry name" value="NAFLGMOTY"/>
</dbReference>
<feature type="signal peptide" evidence="5">
    <location>
        <begin position="1"/>
        <end position="19"/>
    </location>
</feature>
<dbReference type="Proteomes" id="UP000318212">
    <property type="component" value="Unassembled WGS sequence"/>
</dbReference>
<organism evidence="7 8">
    <name type="scientific">Marilutibacter aestuarii</name>
    <dbReference type="NCBI Taxonomy" id="1706195"/>
    <lineage>
        <taxon>Bacteria</taxon>
        <taxon>Pseudomonadati</taxon>
        <taxon>Pseudomonadota</taxon>
        <taxon>Gammaproteobacteria</taxon>
        <taxon>Lysobacterales</taxon>
        <taxon>Lysobacteraceae</taxon>
        <taxon>Marilutibacter</taxon>
    </lineage>
</organism>
<evidence type="ECO:0000259" key="6">
    <source>
        <dbReference type="PROSITE" id="PS51123"/>
    </source>
</evidence>
<dbReference type="CDD" id="cd07185">
    <property type="entry name" value="OmpA_C-like"/>
    <property type="match status" value="1"/>
</dbReference>
<sequence>MKTPIRLAITAAISTAMLAGCATTSGYNDPYGQPQQGQQGYSESSGMSRTQKGALIGALAGVAAGLLSGDDATERRQRALVGLGVGGLAGGAIGNYQDRQERALRDSMQGTGVDVVRQGDNITLNMPSNITFDFDKSDLKPAFYPVLDQVANTLREYDQTIVEVAGHTDSVGADAYNQQLSERRASSVGSYLMGKGLVRDRFILVGAGESRPIASNDTDAGRAQNRRVEITLVPIRS</sequence>
<feature type="chain" id="PRO_5021272828" evidence="5">
    <location>
        <begin position="20"/>
        <end position="237"/>
    </location>
</feature>
<keyword evidence="2 4" id="KW-0472">Membrane</keyword>
<dbReference type="OrthoDB" id="9782229at2"/>
<dbReference type="InterPro" id="IPR006664">
    <property type="entry name" value="OMP_bac"/>
</dbReference>
<dbReference type="PROSITE" id="PS51257">
    <property type="entry name" value="PROKAR_LIPOPROTEIN"/>
    <property type="match status" value="1"/>
</dbReference>
<dbReference type="PANTHER" id="PTHR30329">
    <property type="entry name" value="STATOR ELEMENT OF FLAGELLAR MOTOR COMPLEX"/>
    <property type="match status" value="1"/>
</dbReference>
<accession>A0A507ZZY3</accession>
<evidence type="ECO:0000256" key="2">
    <source>
        <dbReference type="ARBA" id="ARBA00023136"/>
    </source>
</evidence>
<dbReference type="InterPro" id="IPR039567">
    <property type="entry name" value="Gly-zipper"/>
</dbReference>
<protein>
    <submittedName>
        <fullName evidence="7">OmpA family protein</fullName>
    </submittedName>
</protein>
<keyword evidence="5" id="KW-0732">Signal</keyword>
<name>A0A507ZZY3_9GAMM</name>
<dbReference type="PROSITE" id="PS51123">
    <property type="entry name" value="OMPA_2"/>
    <property type="match status" value="1"/>
</dbReference>
<proteinExistence type="predicted"/>
<keyword evidence="3" id="KW-0998">Cell outer membrane</keyword>
<reference evidence="7 8" key="1">
    <citation type="submission" date="2019-06" db="EMBL/GenBank/DDBJ databases">
        <title>Lysobacter alkalisoli sp. nov. isolated from saline soil.</title>
        <authorList>
            <person name="Sun J.-Q."/>
            <person name="Xu L."/>
        </authorList>
    </citation>
    <scope>NUCLEOTIDE SEQUENCE [LARGE SCALE GENOMIC DNA]</scope>
    <source>
        <strain evidence="7 8">JCM 31130</strain>
    </source>
</reference>
<dbReference type="InterPro" id="IPR006665">
    <property type="entry name" value="OmpA-like"/>
</dbReference>
<evidence type="ECO:0000256" key="4">
    <source>
        <dbReference type="PROSITE-ProRule" id="PRU00473"/>
    </source>
</evidence>
<keyword evidence="8" id="KW-1185">Reference proteome</keyword>
<dbReference type="PRINTS" id="PR01021">
    <property type="entry name" value="OMPADOMAIN"/>
</dbReference>
<evidence type="ECO:0000313" key="8">
    <source>
        <dbReference type="Proteomes" id="UP000318212"/>
    </source>
</evidence>
<dbReference type="EMBL" id="VICE01000105">
    <property type="protein sequence ID" value="TQD42577.1"/>
    <property type="molecule type" value="Genomic_DNA"/>
</dbReference>
<dbReference type="SUPFAM" id="SSF103088">
    <property type="entry name" value="OmpA-like"/>
    <property type="match status" value="1"/>
</dbReference>
<evidence type="ECO:0000313" key="7">
    <source>
        <dbReference type="EMBL" id="TQD42577.1"/>
    </source>
</evidence>
<evidence type="ECO:0000256" key="5">
    <source>
        <dbReference type="SAM" id="SignalP"/>
    </source>
</evidence>
<dbReference type="AlphaFoldDB" id="A0A507ZZY3"/>
<evidence type="ECO:0000256" key="3">
    <source>
        <dbReference type="ARBA" id="ARBA00023237"/>
    </source>
</evidence>
<comment type="caution">
    <text evidence="7">The sequence shown here is derived from an EMBL/GenBank/DDBJ whole genome shotgun (WGS) entry which is preliminary data.</text>
</comment>
<dbReference type="InterPro" id="IPR036737">
    <property type="entry name" value="OmpA-like_sf"/>
</dbReference>
<gene>
    <name evidence="7" type="ORF">FKV25_11310</name>
</gene>
<dbReference type="Pfam" id="PF00691">
    <property type="entry name" value="OmpA"/>
    <property type="match status" value="1"/>
</dbReference>
<dbReference type="Pfam" id="PF13488">
    <property type="entry name" value="Gly-zipper_Omp"/>
    <property type="match status" value="1"/>
</dbReference>